<evidence type="ECO:0000256" key="14">
    <source>
        <dbReference type="ARBA" id="ARBA00043009"/>
    </source>
</evidence>
<feature type="compositionally biased region" description="Basic and acidic residues" evidence="15">
    <location>
        <begin position="1"/>
        <end position="11"/>
    </location>
</feature>
<dbReference type="InterPro" id="IPR018200">
    <property type="entry name" value="USP_CS"/>
</dbReference>
<evidence type="ECO:0000256" key="15">
    <source>
        <dbReference type="SAM" id="MobiDB-lite"/>
    </source>
</evidence>
<feature type="region of interest" description="Disordered" evidence="15">
    <location>
        <begin position="506"/>
        <end position="547"/>
    </location>
</feature>
<dbReference type="GO" id="GO:0016579">
    <property type="term" value="P:protein deubiquitination"/>
    <property type="evidence" value="ECO:0007669"/>
    <property type="project" value="InterPro"/>
</dbReference>
<dbReference type="InterPro" id="IPR003653">
    <property type="entry name" value="Peptidase_C48_C"/>
</dbReference>
<evidence type="ECO:0000256" key="2">
    <source>
        <dbReference type="ARBA" id="ARBA00004604"/>
    </source>
</evidence>
<evidence type="ECO:0000256" key="5">
    <source>
        <dbReference type="ARBA" id="ARBA00012759"/>
    </source>
</evidence>
<dbReference type="InterPro" id="IPR038765">
    <property type="entry name" value="Papain-like_cys_pep_sf"/>
</dbReference>
<dbReference type="PANTHER" id="PTHR24006:SF758">
    <property type="entry name" value="UBIQUITIN CARBOXYL-TERMINAL HYDROLASE 36"/>
    <property type="match status" value="1"/>
</dbReference>
<dbReference type="InterPro" id="IPR038717">
    <property type="entry name" value="Tc1-like_DDE_dom"/>
</dbReference>
<evidence type="ECO:0000313" key="18">
    <source>
        <dbReference type="Proteomes" id="UP000504606"/>
    </source>
</evidence>
<feature type="region of interest" description="Disordered" evidence="15">
    <location>
        <begin position="401"/>
        <end position="428"/>
    </location>
</feature>
<keyword evidence="9" id="KW-0788">Thiol protease</keyword>
<dbReference type="GO" id="GO:0005730">
    <property type="term" value="C:nucleolus"/>
    <property type="evidence" value="ECO:0007669"/>
    <property type="project" value="UniProtKB-SubCell"/>
</dbReference>
<keyword evidence="8" id="KW-0378">Hydrolase</keyword>
<dbReference type="PROSITE" id="PS00972">
    <property type="entry name" value="USP_1"/>
    <property type="match status" value="1"/>
</dbReference>
<evidence type="ECO:0000256" key="6">
    <source>
        <dbReference type="ARBA" id="ARBA00022670"/>
    </source>
</evidence>
<dbReference type="PROSITE" id="PS50600">
    <property type="entry name" value="ULP_PROTEASE"/>
    <property type="match status" value="1"/>
</dbReference>
<proteinExistence type="inferred from homology"/>
<evidence type="ECO:0000256" key="11">
    <source>
        <dbReference type="ARBA" id="ARBA00041300"/>
    </source>
</evidence>
<protein>
    <recommendedName>
        <fullName evidence="10">Ubiquitin carboxyl-terminal hydrolase 36</fullName>
        <ecNumber evidence="5">3.4.19.12</ecNumber>
    </recommendedName>
    <alternativeName>
        <fullName evidence="13">Deubiquitinating enzyme 36</fullName>
    </alternativeName>
    <alternativeName>
        <fullName evidence="12">Protein scrawny</fullName>
    </alternativeName>
    <alternativeName>
        <fullName evidence="11">Ubiquitin thioesterase 36</fullName>
    </alternativeName>
    <alternativeName>
        <fullName evidence="14">Ubiquitin-specific-processing protease 36</fullName>
    </alternativeName>
</protein>
<comment type="similarity">
    <text evidence="3">Belongs to the peptidase C48 family.</text>
</comment>
<dbReference type="GO" id="GO:0005829">
    <property type="term" value="C:cytosol"/>
    <property type="evidence" value="ECO:0007669"/>
    <property type="project" value="TreeGrafter"/>
</dbReference>
<dbReference type="Proteomes" id="UP000504606">
    <property type="component" value="Unplaced"/>
</dbReference>
<evidence type="ECO:0000256" key="10">
    <source>
        <dbReference type="ARBA" id="ARBA00039432"/>
    </source>
</evidence>
<dbReference type="Pfam" id="PF00443">
    <property type="entry name" value="UCH"/>
    <property type="match status" value="1"/>
</dbReference>
<evidence type="ECO:0000256" key="4">
    <source>
        <dbReference type="ARBA" id="ARBA00009085"/>
    </source>
</evidence>
<evidence type="ECO:0000256" key="13">
    <source>
        <dbReference type="ARBA" id="ARBA00042420"/>
    </source>
</evidence>
<name>A0A6J1TD54_FRAOC</name>
<keyword evidence="6" id="KW-0645">Protease</keyword>
<dbReference type="InterPro" id="IPR050164">
    <property type="entry name" value="Peptidase_C19"/>
</dbReference>
<feature type="domain" description="Ubiquitin-like protease family profile" evidence="17">
    <location>
        <begin position="573"/>
        <end position="732"/>
    </location>
</feature>
<comment type="subcellular location">
    <subcellularLocation>
        <location evidence="2">Nucleus</location>
        <location evidence="2">Nucleolus</location>
    </subcellularLocation>
</comment>
<dbReference type="GeneID" id="113215309"/>
<feature type="region of interest" description="Disordered" evidence="15">
    <location>
        <begin position="1"/>
        <end position="23"/>
    </location>
</feature>
<evidence type="ECO:0000256" key="7">
    <source>
        <dbReference type="ARBA" id="ARBA00022786"/>
    </source>
</evidence>
<dbReference type="EC" id="3.4.19.12" evidence="5"/>
<dbReference type="PANTHER" id="PTHR24006">
    <property type="entry name" value="UBIQUITIN CARBOXYL-TERMINAL HYDROLASE"/>
    <property type="match status" value="1"/>
</dbReference>
<dbReference type="SUPFAM" id="SSF54001">
    <property type="entry name" value="Cysteine proteinases"/>
    <property type="match status" value="2"/>
</dbReference>
<comment type="catalytic activity">
    <reaction evidence="1">
        <text>Thiol-dependent hydrolysis of ester, thioester, amide, peptide and isopeptide bonds formed by the C-terminal Gly of ubiquitin (a 76-residue protein attached to proteins as an intracellular targeting signal).</text>
        <dbReference type="EC" id="3.4.19.12"/>
    </reaction>
</comment>
<gene>
    <name evidence="19" type="primary">LOC113215309</name>
</gene>
<organism evidence="18 19">
    <name type="scientific">Frankliniella occidentalis</name>
    <name type="common">Western flower thrips</name>
    <name type="synonym">Euthrips occidentalis</name>
    <dbReference type="NCBI Taxonomy" id="133901"/>
    <lineage>
        <taxon>Eukaryota</taxon>
        <taxon>Metazoa</taxon>
        <taxon>Ecdysozoa</taxon>
        <taxon>Arthropoda</taxon>
        <taxon>Hexapoda</taxon>
        <taxon>Insecta</taxon>
        <taxon>Pterygota</taxon>
        <taxon>Neoptera</taxon>
        <taxon>Paraneoptera</taxon>
        <taxon>Thysanoptera</taxon>
        <taxon>Terebrantia</taxon>
        <taxon>Thripoidea</taxon>
        <taxon>Thripidae</taxon>
        <taxon>Frankliniella</taxon>
    </lineage>
</organism>
<dbReference type="InterPro" id="IPR001394">
    <property type="entry name" value="Peptidase_C19_UCH"/>
</dbReference>
<evidence type="ECO:0000259" key="17">
    <source>
        <dbReference type="PROSITE" id="PS50600"/>
    </source>
</evidence>
<evidence type="ECO:0000256" key="1">
    <source>
        <dbReference type="ARBA" id="ARBA00000707"/>
    </source>
</evidence>
<dbReference type="GO" id="GO:0004843">
    <property type="term" value="F:cysteine-type deubiquitinase activity"/>
    <property type="evidence" value="ECO:0007669"/>
    <property type="project" value="UniProtKB-EC"/>
</dbReference>
<dbReference type="Pfam" id="PF02902">
    <property type="entry name" value="Peptidase_C48"/>
    <property type="match status" value="1"/>
</dbReference>
<dbReference type="RefSeq" id="XP_026290702.2">
    <property type="nucleotide sequence ID" value="XM_026434917.2"/>
</dbReference>
<evidence type="ECO:0000256" key="12">
    <source>
        <dbReference type="ARBA" id="ARBA00042154"/>
    </source>
</evidence>
<sequence>MVSKYEKKMALEESPLTPGKDRVRKRPVRNVDSFTAQAIRNLLMELHRKGTHFTLKTFLHRIRERGIEFEGGRESLRKVLHDKGFYYERRNATAFLKEMHRIAELRFKFLKFFHQFYNDDKFSRKYLDETWIFQHGSGVSYQWTNGDWRCQRSKQKVGGIRYIVVHCGGENGFVPGALLVYHSKLKPKPGSDYHGDMNSSIFSTYYGKKVIPNVQEKSVFFMDNASYHKFQVIIVINTLVRKDPRYKKPTTNASKASMVAWLAFHGVIADEVHYTQKELYDLCRKIDVKPVYPIVDMTIKAGHAIVWTPPYHPEYQPIELVWGIAKRYFDSHIDEIPQKWPQAKHSDAVILLWKESLSTVTPDVWKNVVRHVESRILKDYEDQVGRFGACAVPHRIIINLGEDSDSSDSDPDDPPPTEDGGPLQGGPSFITPLSPLLREVTGVTPLPDAEAAEYLSVDESSSLAWSMIDSRCVSYGAMQAALETIATPEVLFTHEAIQLMSCKPSLSAEPKRQHSPNHAEQKSQHLHESSGAREVVVSSEDESSQQEPLSISYDIQELSNLSPETPVIVKFGITMTVETLSVLLSCEWLNDEIILFYLNLIKEKMKGKKIHVFSSHLYTKMSTDIQSVKKWTKNVDLLDCDVIFMLIFIPDHWCLCVIEPQAYEITYYDSLGGRNNHCLNRVLTYLSTEHGWKKRAGPFLFNKWKKNHASGIGSQPNSWDCGVFVCYYARMVAEGNTITDSIEWLTNRRRQMAKEILAGVLQDHSAVCTSSETVTCQRVTVPHKWESKTAGYGIKNVGQTCFAAAILQALFNCAPFVAWLLSESEMSHRKTCQPGKFCLPCVLHELYSTSLRTTVDPSALIKSLSDFWPEYIMGTQQDCHEFLIKLLENIEIQCVSRAEHVISPIQQIFGGILRYVVSCNVCKRKSITEQSFKDLPLDVTPILNNSISNFFRAEVIAGYKCVGCHQHVQCTKRAEIVQPPEVLLIQLKRFTGDGKKIKIFVKYNPTITLSSTKYSFKCAVTHVGDGLADGHYVAVAQCPDQLFRHFDDQEVSSFTLAKLPGFATKDVTQYSTALFSRLMLSDCVSRLGT</sequence>
<feature type="compositionally biased region" description="Basic and acidic residues" evidence="15">
    <location>
        <begin position="509"/>
        <end position="531"/>
    </location>
</feature>
<dbReference type="Pfam" id="PF13358">
    <property type="entry name" value="DDE_3"/>
    <property type="match status" value="1"/>
</dbReference>
<dbReference type="GO" id="GO:0006508">
    <property type="term" value="P:proteolysis"/>
    <property type="evidence" value="ECO:0007669"/>
    <property type="project" value="UniProtKB-KW"/>
</dbReference>
<dbReference type="KEGG" id="foc:113215309"/>
<comment type="similarity">
    <text evidence="4">Belongs to the peptidase C19 family.</text>
</comment>
<evidence type="ECO:0000256" key="9">
    <source>
        <dbReference type="ARBA" id="ARBA00022807"/>
    </source>
</evidence>
<keyword evidence="7" id="KW-0833">Ubl conjugation pathway</keyword>
<dbReference type="Gene3D" id="3.40.395.10">
    <property type="entry name" value="Adenoviral Proteinase, Chain A"/>
    <property type="match status" value="1"/>
</dbReference>
<evidence type="ECO:0000259" key="16">
    <source>
        <dbReference type="PROSITE" id="PS50235"/>
    </source>
</evidence>
<dbReference type="AlphaFoldDB" id="A0A6J1TD54"/>
<evidence type="ECO:0000256" key="8">
    <source>
        <dbReference type="ARBA" id="ARBA00022801"/>
    </source>
</evidence>
<dbReference type="GO" id="GO:0003676">
    <property type="term" value="F:nucleic acid binding"/>
    <property type="evidence" value="ECO:0007669"/>
    <property type="project" value="InterPro"/>
</dbReference>
<dbReference type="Gene3D" id="3.30.420.10">
    <property type="entry name" value="Ribonuclease H-like superfamily/Ribonuclease H"/>
    <property type="match status" value="1"/>
</dbReference>
<dbReference type="Gene3D" id="3.90.70.10">
    <property type="entry name" value="Cysteine proteinases"/>
    <property type="match status" value="1"/>
</dbReference>
<keyword evidence="18" id="KW-1185">Reference proteome</keyword>
<dbReference type="InterPro" id="IPR036397">
    <property type="entry name" value="RNaseH_sf"/>
</dbReference>
<feature type="compositionally biased region" description="Acidic residues" evidence="15">
    <location>
        <begin position="402"/>
        <end position="416"/>
    </location>
</feature>
<dbReference type="InterPro" id="IPR028889">
    <property type="entry name" value="USP"/>
</dbReference>
<dbReference type="PROSITE" id="PS50235">
    <property type="entry name" value="USP_3"/>
    <property type="match status" value="1"/>
</dbReference>
<evidence type="ECO:0000313" key="19">
    <source>
        <dbReference type="RefSeq" id="XP_026290702.2"/>
    </source>
</evidence>
<evidence type="ECO:0000256" key="3">
    <source>
        <dbReference type="ARBA" id="ARBA00005234"/>
    </source>
</evidence>
<feature type="domain" description="USP" evidence="16">
    <location>
        <begin position="792"/>
        <end position="1079"/>
    </location>
</feature>
<accession>A0A6J1TD54</accession>
<dbReference type="OrthoDB" id="2266637at2759"/>
<reference evidence="19" key="1">
    <citation type="submission" date="2025-08" db="UniProtKB">
        <authorList>
            <consortium name="RefSeq"/>
        </authorList>
    </citation>
    <scope>IDENTIFICATION</scope>
    <source>
        <tissue evidence="19">Whole organism</tissue>
    </source>
</reference>